<dbReference type="OMA" id="ASCEIKF"/>
<evidence type="ECO:0000313" key="2">
    <source>
        <dbReference type="Proteomes" id="UP000075243"/>
    </source>
</evidence>
<accession>A0A151T4L6</accession>
<dbReference type="Proteomes" id="UP000075243">
    <property type="component" value="Chromosome 8"/>
</dbReference>
<keyword evidence="2" id="KW-1185">Reference proteome</keyword>
<proteinExistence type="predicted"/>
<dbReference type="InterPro" id="IPR051320">
    <property type="entry name" value="Viral_Replic_Matur_Polypro"/>
</dbReference>
<evidence type="ECO:0008006" key="3">
    <source>
        <dbReference type="Google" id="ProtNLM"/>
    </source>
</evidence>
<feature type="non-terminal residue" evidence="1">
    <location>
        <position position="1"/>
    </location>
</feature>
<dbReference type="EMBL" id="CM003610">
    <property type="protein sequence ID" value="KYP61987.1"/>
    <property type="molecule type" value="Genomic_DNA"/>
</dbReference>
<dbReference type="PANTHER" id="PTHR33064">
    <property type="entry name" value="POL PROTEIN"/>
    <property type="match status" value="1"/>
</dbReference>
<dbReference type="InterPro" id="IPR043502">
    <property type="entry name" value="DNA/RNA_pol_sf"/>
</dbReference>
<dbReference type="SUPFAM" id="SSF56672">
    <property type="entry name" value="DNA/RNA polymerases"/>
    <property type="match status" value="1"/>
</dbReference>
<dbReference type="FunFam" id="3.30.70.270:FF:000063">
    <property type="entry name" value="Zinc knuckle domaincontaining protein"/>
    <property type="match status" value="1"/>
</dbReference>
<organism evidence="1 2">
    <name type="scientific">Cajanus cajan</name>
    <name type="common">Pigeon pea</name>
    <name type="synonym">Cajanus indicus</name>
    <dbReference type="NCBI Taxonomy" id="3821"/>
    <lineage>
        <taxon>Eukaryota</taxon>
        <taxon>Viridiplantae</taxon>
        <taxon>Streptophyta</taxon>
        <taxon>Embryophyta</taxon>
        <taxon>Tracheophyta</taxon>
        <taxon>Spermatophyta</taxon>
        <taxon>Magnoliopsida</taxon>
        <taxon>eudicotyledons</taxon>
        <taxon>Gunneridae</taxon>
        <taxon>Pentapetalae</taxon>
        <taxon>rosids</taxon>
        <taxon>fabids</taxon>
        <taxon>Fabales</taxon>
        <taxon>Fabaceae</taxon>
        <taxon>Papilionoideae</taxon>
        <taxon>50 kb inversion clade</taxon>
        <taxon>NPAAA clade</taxon>
        <taxon>indigoferoid/millettioid clade</taxon>
        <taxon>Phaseoleae</taxon>
        <taxon>Cajanus</taxon>
    </lineage>
</organism>
<dbReference type="PANTHER" id="PTHR33064:SF37">
    <property type="entry name" value="RIBONUCLEASE H"/>
    <property type="match status" value="1"/>
</dbReference>
<dbReference type="Gene3D" id="3.30.70.270">
    <property type="match status" value="1"/>
</dbReference>
<evidence type="ECO:0000313" key="1">
    <source>
        <dbReference type="EMBL" id="KYP61987.1"/>
    </source>
</evidence>
<sequence>QNEVKFLGHVMFKDGVSVHPSKVEAILRWKPPKMVIEIHNFLGLVGYYRRFIEGFSKIVMPLTQLTKKRQPFDWTKKCENSFQELKKKINHCISLSLTQS</sequence>
<dbReference type="AlphaFoldDB" id="A0A151T4L6"/>
<gene>
    <name evidence="1" type="ORF">KK1_016502</name>
</gene>
<protein>
    <recommendedName>
        <fullName evidence="3">Retrovirus-related Pol polyprotein from transposon 17.6</fullName>
    </recommendedName>
</protein>
<name>A0A151T4L6_CAJCA</name>
<reference evidence="1 2" key="1">
    <citation type="journal article" date="2012" name="Nat. Biotechnol.">
        <title>Draft genome sequence of pigeonpea (Cajanus cajan), an orphan legume crop of resource-poor farmers.</title>
        <authorList>
            <person name="Varshney R.K."/>
            <person name="Chen W."/>
            <person name="Li Y."/>
            <person name="Bharti A.K."/>
            <person name="Saxena R.K."/>
            <person name="Schlueter J.A."/>
            <person name="Donoghue M.T."/>
            <person name="Azam S."/>
            <person name="Fan G."/>
            <person name="Whaley A.M."/>
            <person name="Farmer A.D."/>
            <person name="Sheridan J."/>
            <person name="Iwata A."/>
            <person name="Tuteja R."/>
            <person name="Penmetsa R.V."/>
            <person name="Wu W."/>
            <person name="Upadhyaya H.D."/>
            <person name="Yang S.P."/>
            <person name="Shah T."/>
            <person name="Saxena K.B."/>
            <person name="Michael T."/>
            <person name="McCombie W.R."/>
            <person name="Yang B."/>
            <person name="Zhang G."/>
            <person name="Yang H."/>
            <person name="Wang J."/>
            <person name="Spillane C."/>
            <person name="Cook D.R."/>
            <person name="May G.D."/>
            <person name="Xu X."/>
            <person name="Jackson S.A."/>
        </authorList>
    </citation>
    <scope>NUCLEOTIDE SEQUENCE [LARGE SCALE GENOMIC DNA]</scope>
    <source>
        <strain evidence="2">cv. Asha</strain>
    </source>
</reference>
<dbReference type="Gramene" id="C.cajan_16035.t">
    <property type="protein sequence ID" value="C.cajan_16035.t.cds1"/>
    <property type="gene ID" value="C.cajan_16035"/>
</dbReference>
<dbReference type="InterPro" id="IPR043128">
    <property type="entry name" value="Rev_trsase/Diguanyl_cyclase"/>
</dbReference>